<feature type="region of interest" description="Disordered" evidence="1">
    <location>
        <begin position="156"/>
        <end position="189"/>
    </location>
</feature>
<organism evidence="2 3">
    <name type="scientific">Streptodolium elevatio</name>
    <dbReference type="NCBI Taxonomy" id="3157996"/>
    <lineage>
        <taxon>Bacteria</taxon>
        <taxon>Bacillati</taxon>
        <taxon>Actinomycetota</taxon>
        <taxon>Actinomycetes</taxon>
        <taxon>Kitasatosporales</taxon>
        <taxon>Streptomycetaceae</taxon>
        <taxon>Streptodolium</taxon>
    </lineage>
</organism>
<comment type="caution">
    <text evidence="2">The sequence shown here is derived from an EMBL/GenBank/DDBJ whole genome shotgun (WGS) entry which is preliminary data.</text>
</comment>
<name>A0ABV3DQ80_9ACTN</name>
<sequence>MTATDDRRATTVPLHAIPVRLARSPAGQAAGRLDGAWWPRSRDLARELPSLVRAMEDMGGITRATVNPKLWQGVPRRVPASGRLVKVGWFTDEQDLHEIMLLSYRVGRWELLVVPPETEPDTARRMMAAASTAGDMRSATALVEAMNAPVRGRIDVRDVDDPSESDWEAEGGHLRTTRETPFPVAAAVG</sequence>
<accession>A0ABV3DQ80</accession>
<evidence type="ECO:0000256" key="1">
    <source>
        <dbReference type="SAM" id="MobiDB-lite"/>
    </source>
</evidence>
<evidence type="ECO:0000313" key="3">
    <source>
        <dbReference type="Proteomes" id="UP001551482"/>
    </source>
</evidence>
<dbReference type="EMBL" id="JBEZFP010000077">
    <property type="protein sequence ID" value="MEU8137029.1"/>
    <property type="molecule type" value="Genomic_DNA"/>
</dbReference>
<keyword evidence="3" id="KW-1185">Reference proteome</keyword>
<evidence type="ECO:0000313" key="2">
    <source>
        <dbReference type="EMBL" id="MEU8137029.1"/>
    </source>
</evidence>
<proteinExistence type="predicted"/>
<dbReference type="RefSeq" id="WP_358358288.1">
    <property type="nucleotide sequence ID" value="NZ_JBEZFP010000077.1"/>
</dbReference>
<dbReference type="Proteomes" id="UP001551482">
    <property type="component" value="Unassembled WGS sequence"/>
</dbReference>
<protein>
    <submittedName>
        <fullName evidence="2">DUF5994 family protein</fullName>
    </submittedName>
</protein>
<dbReference type="InterPro" id="IPR046036">
    <property type="entry name" value="DUF5994"/>
</dbReference>
<dbReference type="Pfam" id="PF19457">
    <property type="entry name" value="DUF5994"/>
    <property type="match status" value="1"/>
</dbReference>
<gene>
    <name evidence="2" type="ORF">AB0C36_26380</name>
</gene>
<reference evidence="2 3" key="1">
    <citation type="submission" date="2024-06" db="EMBL/GenBank/DDBJ databases">
        <title>The Natural Products Discovery Center: Release of the First 8490 Sequenced Strains for Exploring Actinobacteria Biosynthetic Diversity.</title>
        <authorList>
            <person name="Kalkreuter E."/>
            <person name="Kautsar S.A."/>
            <person name="Yang D."/>
            <person name="Bader C.D."/>
            <person name="Teijaro C.N."/>
            <person name="Fluegel L."/>
            <person name="Davis C.M."/>
            <person name="Simpson J.R."/>
            <person name="Lauterbach L."/>
            <person name="Steele A.D."/>
            <person name="Gui C."/>
            <person name="Meng S."/>
            <person name="Li G."/>
            <person name="Viehrig K."/>
            <person name="Ye F."/>
            <person name="Su P."/>
            <person name="Kiefer A.F."/>
            <person name="Nichols A."/>
            <person name="Cepeda A.J."/>
            <person name="Yan W."/>
            <person name="Fan B."/>
            <person name="Jiang Y."/>
            <person name="Adhikari A."/>
            <person name="Zheng C.-J."/>
            <person name="Schuster L."/>
            <person name="Cowan T.M."/>
            <person name="Smanski M.J."/>
            <person name="Chevrette M.G."/>
            <person name="De Carvalho L.P.S."/>
            <person name="Shen B."/>
        </authorList>
    </citation>
    <scope>NUCLEOTIDE SEQUENCE [LARGE SCALE GENOMIC DNA]</scope>
    <source>
        <strain evidence="2 3">NPDC048946</strain>
    </source>
</reference>